<comment type="similarity">
    <text evidence="1">Belongs to the cAMP-dependent kinase regulatory chain family.</text>
</comment>
<dbReference type="PROSITE" id="PS50042">
    <property type="entry name" value="CNMP_BINDING_3"/>
    <property type="match status" value="2"/>
</dbReference>
<evidence type="ECO:0000313" key="11">
    <source>
        <dbReference type="EMBL" id="KZZ96933.1"/>
    </source>
</evidence>
<feature type="domain" description="Cyclic nucleotide-binding" evidence="10">
    <location>
        <begin position="361"/>
        <end position="481"/>
    </location>
</feature>
<dbReference type="GO" id="GO:0016301">
    <property type="term" value="F:kinase activity"/>
    <property type="evidence" value="ECO:0007669"/>
    <property type="project" value="UniProtKB-KW"/>
</dbReference>
<keyword evidence="4" id="KW-0116">cAMP-binding</keyword>
<evidence type="ECO:0000256" key="9">
    <source>
        <dbReference type="SAM" id="MobiDB-lite"/>
    </source>
</evidence>
<keyword evidence="5" id="KW-0677">Repeat</keyword>
<keyword evidence="7" id="KW-0114">cAMP</keyword>
<dbReference type="GO" id="GO:0034236">
    <property type="term" value="F:protein kinase A catalytic subunit binding"/>
    <property type="evidence" value="ECO:0007669"/>
    <property type="project" value="TreeGrafter"/>
</dbReference>
<keyword evidence="11" id="KW-0808">Transferase</keyword>
<feature type="domain" description="Cyclic nucleotide-binding" evidence="10">
    <location>
        <begin position="229"/>
        <end position="358"/>
    </location>
</feature>
<dbReference type="SMART" id="SM00100">
    <property type="entry name" value="cNMP"/>
    <property type="match status" value="2"/>
</dbReference>
<dbReference type="InterPro" id="IPR018490">
    <property type="entry name" value="cNMP-bd_dom_sf"/>
</dbReference>
<dbReference type="Gene3D" id="2.60.120.10">
    <property type="entry name" value="Jelly Rolls"/>
    <property type="match status" value="2"/>
</dbReference>
<feature type="compositionally biased region" description="Low complexity" evidence="9">
    <location>
        <begin position="515"/>
        <end position="529"/>
    </location>
</feature>
<evidence type="ECO:0000256" key="4">
    <source>
        <dbReference type="ARBA" id="ARBA00022566"/>
    </source>
</evidence>
<comment type="caution">
    <text evidence="11">The sequence shown here is derived from an EMBL/GenBank/DDBJ whole genome shotgun (WGS) entry which is preliminary data.</text>
</comment>
<evidence type="ECO:0000256" key="8">
    <source>
        <dbReference type="ARBA" id="ARBA00025979"/>
    </source>
</evidence>
<dbReference type="InterPro" id="IPR014710">
    <property type="entry name" value="RmlC-like_jellyroll"/>
</dbReference>
<dbReference type="GO" id="GO:0005952">
    <property type="term" value="C:cAMP-dependent protein kinase complex"/>
    <property type="evidence" value="ECO:0007669"/>
    <property type="project" value="InterPro"/>
</dbReference>
<feature type="compositionally biased region" description="Basic and acidic residues" evidence="9">
    <location>
        <begin position="160"/>
        <end position="176"/>
    </location>
</feature>
<reference evidence="11 12" key="1">
    <citation type="journal article" date="2016" name="Genome Biol. Evol.">
        <title>Divergent and convergent evolution of fungal pathogenicity.</title>
        <authorList>
            <person name="Shang Y."/>
            <person name="Xiao G."/>
            <person name="Zheng P."/>
            <person name="Cen K."/>
            <person name="Zhan S."/>
            <person name="Wang C."/>
        </authorList>
    </citation>
    <scope>NUCLEOTIDE SEQUENCE [LARGE SCALE GENOMIC DNA]</scope>
    <source>
        <strain evidence="11 12">ARSEF 7405</strain>
    </source>
</reference>
<dbReference type="InterPro" id="IPR000595">
    <property type="entry name" value="cNMP-bd_dom"/>
</dbReference>
<dbReference type="PROSITE" id="PS00888">
    <property type="entry name" value="CNMP_BINDING_1"/>
    <property type="match status" value="2"/>
</dbReference>
<dbReference type="SUPFAM" id="SSF51206">
    <property type="entry name" value="cAMP-binding domain-like"/>
    <property type="match status" value="2"/>
</dbReference>
<protein>
    <recommendedName>
        <fullName evidence="2">cAMP-dependent protein kinase regulatory subunit</fullName>
    </recommendedName>
</protein>
<evidence type="ECO:0000256" key="3">
    <source>
        <dbReference type="ARBA" id="ARBA00022553"/>
    </source>
</evidence>
<evidence type="ECO:0000256" key="2">
    <source>
        <dbReference type="ARBA" id="ARBA00020355"/>
    </source>
</evidence>
<evidence type="ECO:0000256" key="5">
    <source>
        <dbReference type="ARBA" id="ARBA00022737"/>
    </source>
</evidence>
<keyword evidence="6" id="KW-0547">Nucleotide-binding</keyword>
<evidence type="ECO:0000259" key="10">
    <source>
        <dbReference type="PROSITE" id="PS50042"/>
    </source>
</evidence>
<organism evidence="11 12">
    <name type="scientific">Ascosphaera apis ARSEF 7405</name>
    <dbReference type="NCBI Taxonomy" id="392613"/>
    <lineage>
        <taxon>Eukaryota</taxon>
        <taxon>Fungi</taxon>
        <taxon>Dikarya</taxon>
        <taxon>Ascomycota</taxon>
        <taxon>Pezizomycotina</taxon>
        <taxon>Eurotiomycetes</taxon>
        <taxon>Eurotiomycetidae</taxon>
        <taxon>Onygenales</taxon>
        <taxon>Ascosphaeraceae</taxon>
        <taxon>Ascosphaera</taxon>
    </lineage>
</organism>
<dbReference type="VEuPathDB" id="FungiDB:AAP_00576"/>
<comment type="subunit">
    <text evidence="8">Tetramer, composed of 2 regulatory (R) and 2 catalytic (C) subunits. In the presence of cAMP it dissociates into 2 active monomeric C subunits and an R dimer.</text>
</comment>
<dbReference type="PANTHER" id="PTHR11635">
    <property type="entry name" value="CAMP-DEPENDENT PROTEIN KINASE REGULATORY CHAIN"/>
    <property type="match status" value="1"/>
</dbReference>
<dbReference type="GO" id="GO:0004862">
    <property type="term" value="F:cAMP-dependent protein kinase inhibitor activity"/>
    <property type="evidence" value="ECO:0007669"/>
    <property type="project" value="TreeGrafter"/>
</dbReference>
<feature type="compositionally biased region" description="Basic and acidic residues" evidence="9">
    <location>
        <begin position="493"/>
        <end position="504"/>
    </location>
</feature>
<dbReference type="Proteomes" id="UP000242877">
    <property type="component" value="Unassembled WGS sequence"/>
</dbReference>
<dbReference type="GO" id="GO:0005829">
    <property type="term" value="C:cytosol"/>
    <property type="evidence" value="ECO:0007669"/>
    <property type="project" value="TreeGrafter"/>
</dbReference>
<keyword evidence="3" id="KW-0597">Phosphoprotein</keyword>
<dbReference type="EMBL" id="AZGZ01000002">
    <property type="protein sequence ID" value="KZZ96933.1"/>
    <property type="molecule type" value="Genomic_DNA"/>
</dbReference>
<evidence type="ECO:0000256" key="1">
    <source>
        <dbReference type="ARBA" id="ARBA00005753"/>
    </source>
</evidence>
<dbReference type="PRINTS" id="PR00103">
    <property type="entry name" value="CAMPKINASE"/>
</dbReference>
<evidence type="ECO:0000313" key="12">
    <source>
        <dbReference type="Proteomes" id="UP000242877"/>
    </source>
</evidence>
<name>A0A162IQT4_9EURO</name>
<evidence type="ECO:0000256" key="7">
    <source>
        <dbReference type="ARBA" id="ARBA00023149"/>
    </source>
</evidence>
<dbReference type="Pfam" id="PF00027">
    <property type="entry name" value="cNMP_binding"/>
    <property type="match status" value="2"/>
</dbReference>
<feature type="compositionally biased region" description="Basic and acidic residues" evidence="9">
    <location>
        <begin position="105"/>
        <end position="117"/>
    </location>
</feature>
<keyword evidence="11" id="KW-0418">Kinase</keyword>
<dbReference type="FunFam" id="2.60.120.10:FF:000039">
    <property type="entry name" value="cAMP-dependent protein kinase regulatory subunit"/>
    <property type="match status" value="1"/>
</dbReference>
<dbReference type="GO" id="GO:0030552">
    <property type="term" value="F:cAMP binding"/>
    <property type="evidence" value="ECO:0007669"/>
    <property type="project" value="UniProtKB-KW"/>
</dbReference>
<dbReference type="GO" id="GO:0005634">
    <property type="term" value="C:nucleus"/>
    <property type="evidence" value="ECO:0007669"/>
    <property type="project" value="TreeGrafter"/>
</dbReference>
<feature type="compositionally biased region" description="Low complexity" evidence="9">
    <location>
        <begin position="60"/>
        <end position="95"/>
    </location>
</feature>
<keyword evidence="12" id="KW-1185">Reference proteome</keyword>
<accession>A0A162IQT4</accession>
<dbReference type="AlphaFoldDB" id="A0A162IQT4"/>
<evidence type="ECO:0000256" key="6">
    <source>
        <dbReference type="ARBA" id="ARBA00022741"/>
    </source>
</evidence>
<dbReference type="CDD" id="cd00038">
    <property type="entry name" value="CAP_ED"/>
    <property type="match status" value="2"/>
</dbReference>
<feature type="region of interest" description="Disordered" evidence="9">
    <location>
        <begin position="1"/>
        <end position="213"/>
    </location>
</feature>
<gene>
    <name evidence="11" type="ORF">AAP_00576</name>
</gene>
<dbReference type="FunFam" id="2.60.120.10:FF:000006">
    <property type="entry name" value="cAMP-dependent protein kinase type I-alpha regulatory subunit"/>
    <property type="match status" value="1"/>
</dbReference>
<dbReference type="GO" id="GO:0033554">
    <property type="term" value="P:cellular response to stress"/>
    <property type="evidence" value="ECO:0007669"/>
    <property type="project" value="UniProtKB-ARBA"/>
</dbReference>
<feature type="compositionally biased region" description="Basic and acidic residues" evidence="9">
    <location>
        <begin position="48"/>
        <end position="59"/>
    </location>
</feature>
<dbReference type="InterPro" id="IPR050503">
    <property type="entry name" value="cAMP-dep_PK_reg_su-like"/>
</dbReference>
<proteinExistence type="inferred from homology"/>
<feature type="compositionally biased region" description="Polar residues" evidence="9">
    <location>
        <begin position="188"/>
        <end position="201"/>
    </location>
</feature>
<feature type="region of interest" description="Disordered" evidence="9">
    <location>
        <begin position="474"/>
        <end position="550"/>
    </location>
</feature>
<sequence>MAHRLFSGHNPFGSSSSRGTDKRPRIQNIPEEDEALKSPTQANFNFASEHDSADSEHRPAAATSTRNAAAATGGPNPNPKPAASASAPTSAGPAAFPQDVPTSPRPHDRGQSPEEPPRQPFKADLFGGEKPNANRPRSAESDQAPEESPAEINFPPREAAAGEEKSSSGDGHEEQHLFPPNYGLGRRTSVSAESLNPSTCAADNWTPPHHPKTPEQLARLKIALSNIILFNNLDEDQMTTILDALVEKPVPARGIKIIAQGDQGDFFYVIETGKFDVYKNDSGYVQSRKDGLGTKVATLKEGEFFGELALMYNAPRSASVVSADQKSTVWALDRITFRRILLDSAFTRRQMYEAFLEEVPILSSLKPYERSKVADALRTVKYKPGETIITEGEPGNSFYLLESGTANAYKAGILDEDQPVMRYQRGDYFGELALLDDKPRRATIVAETNVTVAMLHRDGFKRLLGPVQNIMRRTSYDAGRPSTADANSPARGGQEEGSQRDKAGESAVQEKPAEASASNASTGSSTSSGNGNGNGNGKKRLRGSSDGAER</sequence>
<dbReference type="PANTHER" id="PTHR11635:SF152">
    <property type="entry name" value="CAMP-DEPENDENT PROTEIN KINASE TYPE I REGULATORY SUBUNIT-RELATED"/>
    <property type="match status" value="1"/>
</dbReference>
<dbReference type="OrthoDB" id="417078at2759"/>
<dbReference type="PROSITE" id="PS00889">
    <property type="entry name" value="CNMP_BINDING_2"/>
    <property type="match status" value="1"/>
</dbReference>
<dbReference type="InterPro" id="IPR018488">
    <property type="entry name" value="cNMP-bd_CS"/>
</dbReference>